<reference evidence="2" key="2">
    <citation type="submission" date="2015-02" db="UniProtKB">
        <authorList>
            <consortium name="EnsemblMetazoa"/>
        </authorList>
    </citation>
    <scope>IDENTIFICATION</scope>
</reference>
<feature type="compositionally biased region" description="Basic and acidic residues" evidence="1">
    <location>
        <begin position="101"/>
        <end position="110"/>
    </location>
</feature>
<evidence type="ECO:0000256" key="1">
    <source>
        <dbReference type="SAM" id="MobiDB-lite"/>
    </source>
</evidence>
<reference evidence="3" key="1">
    <citation type="submission" date="2011-05" db="EMBL/GenBank/DDBJ databases">
        <authorList>
            <person name="Richards S.R."/>
            <person name="Qu J."/>
            <person name="Jiang H."/>
            <person name="Jhangiani S.N."/>
            <person name="Agravi P."/>
            <person name="Goodspeed R."/>
            <person name="Gross S."/>
            <person name="Mandapat C."/>
            <person name="Jackson L."/>
            <person name="Mathew T."/>
            <person name="Pu L."/>
            <person name="Thornton R."/>
            <person name="Saada N."/>
            <person name="Wilczek-Boney K.B."/>
            <person name="Lee S."/>
            <person name="Kovar C."/>
            <person name="Wu Y."/>
            <person name="Scherer S.E."/>
            <person name="Worley K.C."/>
            <person name="Muzny D.M."/>
            <person name="Gibbs R."/>
        </authorList>
    </citation>
    <scope>NUCLEOTIDE SEQUENCE</scope>
    <source>
        <strain evidence="3">Brora</strain>
    </source>
</reference>
<feature type="region of interest" description="Disordered" evidence="1">
    <location>
        <begin position="138"/>
        <end position="159"/>
    </location>
</feature>
<dbReference type="eggNOG" id="ENOG502SEFX">
    <property type="taxonomic scope" value="Eukaryota"/>
</dbReference>
<sequence length="309" mass="33866">MAAPVQTVKCEQKNPEQQIPSGNSGLKNGTSMEEANTDEVPGNTPVTRKAKSPNQGREVTMENFQDGGPQHQDNMSTEQSGPYSNMDGPRLNSDMNNYSRDSGDRNAATDDYGKMNDSLNQGQMQAYGGGYNNRANYMADQHGGGAPLSANSTDNSSNSQYGQYNHQNVRPGYLQPSKAMSMGPPPRPTNSAMMLGYNNSPTQHQQRFLSGHSISQQGGPTPTLNQLLQSPNSVQRYHNSYGDYNMGQSLNKGPSDMINTSQYPHNWNSNAASRGLNTPYTHQMASSAYRNQVSIMRENLYYLIIKSAT</sequence>
<proteinExistence type="predicted"/>
<feature type="compositionally biased region" description="Polar residues" evidence="1">
    <location>
        <begin position="15"/>
        <end position="34"/>
    </location>
</feature>
<feature type="region of interest" description="Disordered" evidence="1">
    <location>
        <begin position="1"/>
        <end position="110"/>
    </location>
</feature>
<dbReference type="HOGENOM" id="CLU_1039457_0_0_1"/>
<protein>
    <submittedName>
        <fullName evidence="2">Uncharacterized protein</fullName>
    </submittedName>
</protein>
<accession>T1IJP2</accession>
<dbReference type="EnsemblMetazoa" id="SMAR001114-RA">
    <property type="protein sequence ID" value="SMAR001114-PA"/>
    <property type="gene ID" value="SMAR001114"/>
</dbReference>
<name>T1IJP2_STRMM</name>
<dbReference type="PhylomeDB" id="T1IJP2"/>
<keyword evidence="3" id="KW-1185">Reference proteome</keyword>
<organism evidence="2 3">
    <name type="scientific">Strigamia maritima</name>
    <name type="common">European centipede</name>
    <name type="synonym">Geophilus maritimus</name>
    <dbReference type="NCBI Taxonomy" id="126957"/>
    <lineage>
        <taxon>Eukaryota</taxon>
        <taxon>Metazoa</taxon>
        <taxon>Ecdysozoa</taxon>
        <taxon>Arthropoda</taxon>
        <taxon>Myriapoda</taxon>
        <taxon>Chilopoda</taxon>
        <taxon>Pleurostigmophora</taxon>
        <taxon>Geophilomorpha</taxon>
        <taxon>Linotaeniidae</taxon>
        <taxon>Strigamia</taxon>
    </lineage>
</organism>
<evidence type="ECO:0000313" key="3">
    <source>
        <dbReference type="Proteomes" id="UP000014500"/>
    </source>
</evidence>
<feature type="compositionally biased region" description="Polar residues" evidence="1">
    <location>
        <begin position="71"/>
        <end position="83"/>
    </location>
</feature>
<dbReference type="OMA" id="YAGCERR"/>
<dbReference type="Proteomes" id="UP000014500">
    <property type="component" value="Unassembled WGS sequence"/>
</dbReference>
<dbReference type="AlphaFoldDB" id="T1IJP2"/>
<dbReference type="EMBL" id="JH430334">
    <property type="status" value="NOT_ANNOTATED_CDS"/>
    <property type="molecule type" value="Genomic_DNA"/>
</dbReference>
<feature type="compositionally biased region" description="Polar residues" evidence="1">
    <location>
        <begin position="149"/>
        <end position="159"/>
    </location>
</feature>
<evidence type="ECO:0000313" key="2">
    <source>
        <dbReference type="EnsemblMetazoa" id="SMAR001114-PA"/>
    </source>
</evidence>